<dbReference type="RefSeq" id="WP_307337977.1">
    <property type="nucleotide sequence ID" value="NZ_JAUSUQ010000005.1"/>
</dbReference>
<feature type="binding site" evidence="7">
    <location>
        <position position="126"/>
    </location>
    <ligand>
        <name>substrate</name>
    </ligand>
</feature>
<keyword evidence="6 7" id="KW-0819">tRNA processing</keyword>
<keyword evidence="3 7" id="KW-0489">Methyltransferase</keyword>
<feature type="binding site" evidence="7">
    <location>
        <begin position="195"/>
        <end position="198"/>
    </location>
    <ligand>
        <name>substrate</name>
    </ligand>
</feature>
<comment type="caution">
    <text evidence="7">Lacks conserved residue(s) required for the propagation of feature annotation.</text>
</comment>
<comment type="similarity">
    <text evidence="7">Belongs to the class I-like SAM-binding methyltransferase superfamily. TrmB family.</text>
</comment>
<dbReference type="PANTHER" id="PTHR23417:SF14">
    <property type="entry name" value="PENTACOTRIPEPTIDE-REPEAT REGION OF PRORP DOMAIN-CONTAINING PROTEIN"/>
    <property type="match status" value="1"/>
</dbReference>
<dbReference type="NCBIfam" id="TIGR00091">
    <property type="entry name" value="tRNA (guanosine(46)-N7)-methyltransferase TrmB"/>
    <property type="match status" value="1"/>
</dbReference>
<evidence type="ECO:0000256" key="2">
    <source>
        <dbReference type="ARBA" id="ARBA00003015"/>
    </source>
</evidence>
<comment type="caution">
    <text evidence="8">The sequence shown here is derived from an EMBL/GenBank/DDBJ whole genome shotgun (WGS) entry which is preliminary data.</text>
</comment>
<accession>A0ABU0CR37</accession>
<proteinExistence type="inferred from homology"/>
<dbReference type="NCBIfam" id="NF001080">
    <property type="entry name" value="PRK00121.2-2"/>
    <property type="match status" value="1"/>
</dbReference>
<dbReference type="InterPro" id="IPR003358">
    <property type="entry name" value="tRNA_(Gua-N-7)_MeTrfase_Trmb"/>
</dbReference>
<gene>
    <name evidence="7" type="primary">trmB</name>
    <name evidence="8" type="ORF">J2S00_001673</name>
</gene>
<sequence>MRMRRKPWAEEEIKNNPHLVVPRPHEWKGKWHQFFNNTHPIHIEIGTGKGQFITEMAKAHPQVNFIGIELQTSVLGVALRKLIAARKNNEVENCCLLRENANQLTDFFAPGEVERIYLNFSDPWPKRRHTKRRLTYRTFLDLYRKILTEKGEIHLKTDNEKFFEFSLNSFSDYGCRLKNITFDLHNSDYMGNIMTEYEEKFAAQGMKIYRCEAIMP</sequence>
<dbReference type="PROSITE" id="PS51625">
    <property type="entry name" value="SAM_MT_TRMB"/>
    <property type="match status" value="1"/>
</dbReference>
<dbReference type="HAMAP" id="MF_01057">
    <property type="entry name" value="tRNA_methyltr_TrmB"/>
    <property type="match status" value="1"/>
</dbReference>
<dbReference type="Gene3D" id="3.40.50.150">
    <property type="entry name" value="Vaccinia Virus protein VP39"/>
    <property type="match status" value="1"/>
</dbReference>
<comment type="pathway">
    <text evidence="7">tRNA modification; N(7)-methylguanine-tRNA biosynthesis.</text>
</comment>
<comment type="catalytic activity">
    <reaction evidence="1 7">
        <text>guanosine(46) in tRNA + S-adenosyl-L-methionine = N(7)-methylguanosine(46) in tRNA + S-adenosyl-L-homocysteine</text>
        <dbReference type="Rhea" id="RHEA:42708"/>
        <dbReference type="Rhea" id="RHEA-COMP:10188"/>
        <dbReference type="Rhea" id="RHEA-COMP:10189"/>
        <dbReference type="ChEBI" id="CHEBI:57856"/>
        <dbReference type="ChEBI" id="CHEBI:59789"/>
        <dbReference type="ChEBI" id="CHEBI:74269"/>
        <dbReference type="ChEBI" id="CHEBI:74480"/>
        <dbReference type="EC" id="2.1.1.33"/>
    </reaction>
</comment>
<comment type="function">
    <text evidence="2 7">Catalyzes the formation of N(7)-methylguanine at position 46 (m7G46) in tRNA.</text>
</comment>
<dbReference type="SUPFAM" id="SSF53335">
    <property type="entry name" value="S-adenosyl-L-methionine-dependent methyltransferases"/>
    <property type="match status" value="1"/>
</dbReference>
<dbReference type="Proteomes" id="UP001232445">
    <property type="component" value="Unassembled WGS sequence"/>
</dbReference>
<dbReference type="PANTHER" id="PTHR23417">
    <property type="entry name" value="3-DEOXY-D-MANNO-OCTULOSONIC-ACID TRANSFERASE/TRNA GUANINE-N 7 - -METHYLTRANSFERASE"/>
    <property type="match status" value="1"/>
</dbReference>
<evidence type="ECO:0000256" key="3">
    <source>
        <dbReference type="ARBA" id="ARBA00022603"/>
    </source>
</evidence>
<feature type="binding site" evidence="7">
    <location>
        <position position="69"/>
    </location>
    <ligand>
        <name>S-adenosyl-L-methionine</name>
        <dbReference type="ChEBI" id="CHEBI:59789"/>
    </ligand>
</feature>
<evidence type="ECO:0000256" key="6">
    <source>
        <dbReference type="ARBA" id="ARBA00022694"/>
    </source>
</evidence>
<feature type="binding site" evidence="7">
    <location>
        <position position="122"/>
    </location>
    <ligand>
        <name>S-adenosyl-L-methionine</name>
        <dbReference type="ChEBI" id="CHEBI:59789"/>
    </ligand>
</feature>
<feature type="binding site" evidence="7">
    <location>
        <position position="44"/>
    </location>
    <ligand>
        <name>S-adenosyl-L-methionine</name>
        <dbReference type="ChEBI" id="CHEBI:59789"/>
    </ligand>
</feature>
<feature type="binding site" evidence="7">
    <location>
        <position position="158"/>
    </location>
    <ligand>
        <name>substrate</name>
    </ligand>
</feature>
<keyword evidence="4 7" id="KW-0808">Transferase</keyword>
<organism evidence="8 9">
    <name type="scientific">Caldalkalibacillus uzonensis</name>
    <dbReference type="NCBI Taxonomy" id="353224"/>
    <lineage>
        <taxon>Bacteria</taxon>
        <taxon>Bacillati</taxon>
        <taxon>Bacillota</taxon>
        <taxon>Bacilli</taxon>
        <taxon>Bacillales</taxon>
        <taxon>Bacillaceae</taxon>
        <taxon>Caldalkalibacillus</taxon>
    </lineage>
</organism>
<dbReference type="InterPro" id="IPR055361">
    <property type="entry name" value="tRNA_methyltr_TrmB_bact"/>
</dbReference>
<evidence type="ECO:0000256" key="7">
    <source>
        <dbReference type="HAMAP-Rule" id="MF_01057"/>
    </source>
</evidence>
<dbReference type="GO" id="GO:0008176">
    <property type="term" value="F:tRNA (guanine(46)-N7)-methyltransferase activity"/>
    <property type="evidence" value="ECO:0007669"/>
    <property type="project" value="UniProtKB-EC"/>
</dbReference>
<keyword evidence="9" id="KW-1185">Reference proteome</keyword>
<evidence type="ECO:0000256" key="4">
    <source>
        <dbReference type="ARBA" id="ARBA00022679"/>
    </source>
</evidence>
<evidence type="ECO:0000256" key="1">
    <source>
        <dbReference type="ARBA" id="ARBA00000142"/>
    </source>
</evidence>
<name>A0ABU0CR37_9BACI</name>
<reference evidence="8 9" key="1">
    <citation type="submission" date="2023-07" db="EMBL/GenBank/DDBJ databases">
        <title>Genomic Encyclopedia of Type Strains, Phase IV (KMG-IV): sequencing the most valuable type-strain genomes for metagenomic binning, comparative biology and taxonomic classification.</title>
        <authorList>
            <person name="Goeker M."/>
        </authorList>
    </citation>
    <scope>NUCLEOTIDE SEQUENCE [LARGE SCALE GENOMIC DNA]</scope>
    <source>
        <strain evidence="8 9">DSM 17740</strain>
    </source>
</reference>
<dbReference type="EC" id="2.1.1.33" evidence="7"/>
<dbReference type="InterPro" id="IPR029063">
    <property type="entry name" value="SAM-dependent_MTases_sf"/>
</dbReference>
<evidence type="ECO:0000313" key="9">
    <source>
        <dbReference type="Proteomes" id="UP001232445"/>
    </source>
</evidence>
<keyword evidence="5 7" id="KW-0949">S-adenosyl-L-methionine</keyword>
<evidence type="ECO:0000256" key="5">
    <source>
        <dbReference type="ARBA" id="ARBA00022691"/>
    </source>
</evidence>
<evidence type="ECO:0000313" key="8">
    <source>
        <dbReference type="EMBL" id="MDQ0338887.1"/>
    </source>
</evidence>
<protein>
    <recommendedName>
        <fullName evidence="7">tRNA (guanine-N(7)-)-methyltransferase</fullName>
        <ecNumber evidence="7">2.1.1.33</ecNumber>
    </recommendedName>
    <alternativeName>
        <fullName evidence="7">tRNA (guanine(46)-N(7))-methyltransferase</fullName>
    </alternativeName>
    <alternativeName>
        <fullName evidence="7">tRNA(m7G46)-methyltransferase</fullName>
    </alternativeName>
</protein>
<dbReference type="CDD" id="cd02440">
    <property type="entry name" value="AdoMet_MTases"/>
    <property type="match status" value="1"/>
</dbReference>
<dbReference type="Pfam" id="PF02390">
    <property type="entry name" value="Methyltransf_4"/>
    <property type="match status" value="1"/>
</dbReference>
<dbReference type="EMBL" id="JAUSUQ010000005">
    <property type="protein sequence ID" value="MDQ0338887.1"/>
    <property type="molecule type" value="Genomic_DNA"/>
</dbReference>
<feature type="binding site" evidence="7">
    <location>
        <position position="100"/>
    </location>
    <ligand>
        <name>S-adenosyl-L-methionine</name>
        <dbReference type="ChEBI" id="CHEBI:59789"/>
    </ligand>
</feature>